<dbReference type="PANTHER" id="PTHR20963:SF8">
    <property type="entry name" value="MULTIPLE INOSITOL POLYPHOSPHATE PHOSPHATASE 1"/>
    <property type="match status" value="1"/>
</dbReference>
<feature type="signal peptide" evidence="6">
    <location>
        <begin position="1"/>
        <end position="19"/>
    </location>
</feature>
<proteinExistence type="predicted"/>
<keyword evidence="4" id="KW-0378">Hydrolase</keyword>
<dbReference type="AlphaFoldDB" id="A0A8S3XZZ3"/>
<dbReference type="PANTHER" id="PTHR20963">
    <property type="entry name" value="MULTIPLE INOSITOL POLYPHOSPHATE PHOSPHATASE-RELATED"/>
    <property type="match status" value="1"/>
</dbReference>
<accession>A0A8S3XZZ3</accession>
<dbReference type="Pfam" id="PF00328">
    <property type="entry name" value="His_Phos_2"/>
    <property type="match status" value="1"/>
</dbReference>
<sequence>MQIIAILFIVLTVIKLSISNCYWSENCHYKFFSSKTPYQFVRGDIRDSIVKIKGCDVISVWSLVRHGKRNPGIDFAQNMLDATTMKYAVKLNHENGKGSMCAQDVENLNNWEADPNMFKNVHHIAAEGYQEMFGIGYRIRKAFKGLLTSLDDRYYKLRSAYGAWIENGVKGFVEGFGNTSMIIEKSNPIYDITAPYEACSIYVKKVKNNEETYAEANKYQNTSEYLAVKNRIQQRTGINYTLTNENITALYDLCRYTSSGINNVFSPWCAIFNKEDLQAVEYVGDLRHFYRNSYGNPINKMFGRIPLADLLESFNMAKNGKGKKLTVYFSHATMMDMVYSALGLFNDDIPLRSDFRNPERKWRSSKTACFAANLIATLNRCSNEESTDYNVAFYMNEEPLISICNEGVCSWKEFEIKLKPFINTTMDFC</sequence>
<keyword evidence="5" id="KW-0472">Membrane</keyword>
<dbReference type="InterPro" id="IPR016274">
    <property type="entry name" value="Histidine_acid_Pase_euk"/>
</dbReference>
<reference evidence="7" key="1">
    <citation type="submission" date="2021-04" db="EMBL/GenBank/DDBJ databases">
        <authorList>
            <person name="Tunstrom K."/>
        </authorList>
    </citation>
    <scope>NUCLEOTIDE SEQUENCE</scope>
</reference>
<dbReference type="EMBL" id="CAJQZP010001342">
    <property type="protein sequence ID" value="CAG5040355.1"/>
    <property type="molecule type" value="Genomic_DNA"/>
</dbReference>
<evidence type="ECO:0000256" key="6">
    <source>
        <dbReference type="SAM" id="SignalP"/>
    </source>
</evidence>
<evidence type="ECO:0000256" key="3">
    <source>
        <dbReference type="ARBA" id="ARBA00022729"/>
    </source>
</evidence>
<protein>
    <submittedName>
        <fullName evidence="7">(apollo) hypothetical protein</fullName>
    </submittedName>
</protein>
<evidence type="ECO:0000256" key="2">
    <source>
        <dbReference type="ARBA" id="ARBA00022475"/>
    </source>
</evidence>
<feature type="chain" id="PRO_5035897025" evidence="6">
    <location>
        <begin position="20"/>
        <end position="429"/>
    </location>
</feature>
<keyword evidence="3 6" id="KW-0732">Signal</keyword>
<dbReference type="Proteomes" id="UP000691718">
    <property type="component" value="Unassembled WGS sequence"/>
</dbReference>
<comment type="caution">
    <text evidence="7">The sequence shown here is derived from an EMBL/GenBank/DDBJ whole genome shotgun (WGS) entry which is preliminary data.</text>
</comment>
<keyword evidence="2" id="KW-1003">Cell membrane</keyword>
<dbReference type="GO" id="GO:0003993">
    <property type="term" value="F:acid phosphatase activity"/>
    <property type="evidence" value="ECO:0007669"/>
    <property type="project" value="TreeGrafter"/>
</dbReference>
<dbReference type="OrthoDB" id="6509975at2759"/>
<comment type="subcellular location">
    <subcellularLocation>
        <location evidence="1">Cell membrane</location>
    </subcellularLocation>
</comment>
<dbReference type="CDD" id="cd07061">
    <property type="entry name" value="HP_HAP_like"/>
    <property type="match status" value="1"/>
</dbReference>
<evidence type="ECO:0000256" key="1">
    <source>
        <dbReference type="ARBA" id="ARBA00004236"/>
    </source>
</evidence>
<keyword evidence="8" id="KW-1185">Reference proteome</keyword>
<evidence type="ECO:0000313" key="7">
    <source>
        <dbReference type="EMBL" id="CAG5040355.1"/>
    </source>
</evidence>
<gene>
    <name evidence="7" type="ORF">PAPOLLO_LOCUS21919</name>
</gene>
<organism evidence="7 8">
    <name type="scientific">Parnassius apollo</name>
    <name type="common">Apollo butterfly</name>
    <name type="synonym">Papilio apollo</name>
    <dbReference type="NCBI Taxonomy" id="110799"/>
    <lineage>
        <taxon>Eukaryota</taxon>
        <taxon>Metazoa</taxon>
        <taxon>Ecdysozoa</taxon>
        <taxon>Arthropoda</taxon>
        <taxon>Hexapoda</taxon>
        <taxon>Insecta</taxon>
        <taxon>Pterygota</taxon>
        <taxon>Neoptera</taxon>
        <taxon>Endopterygota</taxon>
        <taxon>Lepidoptera</taxon>
        <taxon>Glossata</taxon>
        <taxon>Ditrysia</taxon>
        <taxon>Papilionoidea</taxon>
        <taxon>Papilionidae</taxon>
        <taxon>Parnassiinae</taxon>
        <taxon>Parnassini</taxon>
        <taxon>Parnassius</taxon>
        <taxon>Parnassius</taxon>
    </lineage>
</organism>
<name>A0A8S3XZZ3_PARAO</name>
<dbReference type="GO" id="GO:0052745">
    <property type="term" value="F:inositol phosphate phosphatase activity"/>
    <property type="evidence" value="ECO:0007669"/>
    <property type="project" value="TreeGrafter"/>
</dbReference>
<dbReference type="PIRSF" id="PIRSF000894">
    <property type="entry name" value="Acid_phosphatase"/>
    <property type="match status" value="1"/>
</dbReference>
<evidence type="ECO:0000313" key="8">
    <source>
        <dbReference type="Proteomes" id="UP000691718"/>
    </source>
</evidence>
<evidence type="ECO:0000256" key="5">
    <source>
        <dbReference type="ARBA" id="ARBA00023136"/>
    </source>
</evidence>
<dbReference type="InterPro" id="IPR000560">
    <property type="entry name" value="His_Pase_clade-2"/>
</dbReference>
<dbReference type="GO" id="GO:0016020">
    <property type="term" value="C:membrane"/>
    <property type="evidence" value="ECO:0007669"/>
    <property type="project" value="UniProtKB-SubCell"/>
</dbReference>
<evidence type="ECO:0000256" key="4">
    <source>
        <dbReference type="ARBA" id="ARBA00022801"/>
    </source>
</evidence>